<dbReference type="PANTHER" id="PTHR45856">
    <property type="entry name" value="ALPHA/BETA-HYDROLASES SUPERFAMILY PROTEIN"/>
    <property type="match status" value="1"/>
</dbReference>
<protein>
    <recommendedName>
        <fullName evidence="1">Fungal lipase-type domain-containing protein</fullName>
    </recommendedName>
</protein>
<dbReference type="InterPro" id="IPR029058">
    <property type="entry name" value="AB_hydrolase_fold"/>
</dbReference>
<dbReference type="InterPro" id="IPR051218">
    <property type="entry name" value="Sec_MonoDiacylglyc_Lipase"/>
</dbReference>
<dbReference type="CDD" id="cd00519">
    <property type="entry name" value="Lipase_3"/>
    <property type="match status" value="1"/>
</dbReference>
<gene>
    <name evidence="2" type="ORF">RirG_111950</name>
</gene>
<dbReference type="Proteomes" id="UP000022910">
    <property type="component" value="Unassembled WGS sequence"/>
</dbReference>
<dbReference type="Gene3D" id="3.40.50.1820">
    <property type="entry name" value="alpha/beta hydrolase"/>
    <property type="match status" value="1"/>
</dbReference>
<dbReference type="OrthoDB" id="426718at2759"/>
<dbReference type="InterPro" id="IPR002921">
    <property type="entry name" value="Fungal_lipase-type"/>
</dbReference>
<feature type="domain" description="Fungal lipase-type" evidence="1">
    <location>
        <begin position="35"/>
        <end position="170"/>
    </location>
</feature>
<dbReference type="Pfam" id="PF01764">
    <property type="entry name" value="Lipase_3"/>
    <property type="match status" value="1"/>
</dbReference>
<accession>A0A015L5E1</accession>
<dbReference type="PANTHER" id="PTHR45856:SF24">
    <property type="entry name" value="FUNGAL LIPASE-LIKE DOMAIN-CONTAINING PROTEIN"/>
    <property type="match status" value="1"/>
</dbReference>
<keyword evidence="3" id="KW-1185">Reference proteome</keyword>
<proteinExistence type="predicted"/>
<dbReference type="EMBL" id="JEMT01017603">
    <property type="protein sequence ID" value="EXX67711.1"/>
    <property type="molecule type" value="Genomic_DNA"/>
</dbReference>
<dbReference type="SUPFAM" id="SSF53474">
    <property type="entry name" value="alpha/beta-Hydrolases"/>
    <property type="match status" value="1"/>
</dbReference>
<comment type="caution">
    <text evidence="2">The sequence shown here is derived from an EMBL/GenBank/DDBJ whole genome shotgun (WGS) entry which is preliminary data.</text>
</comment>
<evidence type="ECO:0000259" key="1">
    <source>
        <dbReference type="Pfam" id="PF01764"/>
    </source>
</evidence>
<evidence type="ECO:0000313" key="3">
    <source>
        <dbReference type="Proteomes" id="UP000022910"/>
    </source>
</evidence>
<evidence type="ECO:0000313" key="2">
    <source>
        <dbReference type="EMBL" id="EXX67711.1"/>
    </source>
</evidence>
<reference evidence="2 3" key="1">
    <citation type="submission" date="2014-02" db="EMBL/GenBank/DDBJ databases">
        <title>Single nucleus genome sequencing reveals high similarity among nuclei of an endomycorrhizal fungus.</title>
        <authorList>
            <person name="Lin K."/>
            <person name="Geurts R."/>
            <person name="Zhang Z."/>
            <person name="Limpens E."/>
            <person name="Saunders D.G."/>
            <person name="Mu D."/>
            <person name="Pang E."/>
            <person name="Cao H."/>
            <person name="Cha H."/>
            <person name="Lin T."/>
            <person name="Zhou Q."/>
            <person name="Shang Y."/>
            <person name="Li Y."/>
            <person name="Ivanov S."/>
            <person name="Sharma T."/>
            <person name="Velzen R.V."/>
            <person name="Ruijter N.D."/>
            <person name="Aanen D.K."/>
            <person name="Win J."/>
            <person name="Kamoun S."/>
            <person name="Bisseling T."/>
            <person name="Huang S."/>
        </authorList>
    </citation>
    <scope>NUCLEOTIDE SEQUENCE [LARGE SCALE GENOMIC DNA]</scope>
    <source>
        <strain evidence="3">DAOM197198w</strain>
    </source>
</reference>
<dbReference type="HOGENOM" id="CLU_032957_5_0_1"/>
<organism evidence="2 3">
    <name type="scientific">Rhizophagus irregularis (strain DAOM 197198w)</name>
    <name type="common">Glomus intraradices</name>
    <dbReference type="NCBI Taxonomy" id="1432141"/>
    <lineage>
        <taxon>Eukaryota</taxon>
        <taxon>Fungi</taxon>
        <taxon>Fungi incertae sedis</taxon>
        <taxon>Mucoromycota</taxon>
        <taxon>Glomeromycotina</taxon>
        <taxon>Glomeromycetes</taxon>
        <taxon>Glomerales</taxon>
        <taxon>Glomeraceae</taxon>
        <taxon>Rhizophagus</taxon>
    </lineage>
</organism>
<dbReference type="GO" id="GO:0006629">
    <property type="term" value="P:lipid metabolic process"/>
    <property type="evidence" value="ECO:0007669"/>
    <property type="project" value="InterPro"/>
</dbReference>
<name>A0A015L5E1_RHIIW</name>
<dbReference type="AlphaFoldDB" id="A0A015L5E1"/>
<sequence length="248" mass="28074">MCQRTKGTQLVKDFSNPRLNTRGYIATDPEKQLIIVAYRGTEPTSIRNYISDFVIYHDTWDPAPGTVHHGFLNAWEQIQPQVTDDLLKLIQEKPDFRIGFMGHSLGGALASLSALDLIHKAPELAKNEKLFLATFGQPRVGDEKFAKYVDDNLRAIRTVIHGDPVPQLPTSWAIPLIGSYKHFGEELYISNPDQDPDAFQECVAEDPNCSASLSFDDIDLKYHSGPYYGLCRNLWFSQNMLYIITTCY</sequence>
<dbReference type="OMA" id="GEYRMKY"/>